<dbReference type="SMART" id="SM00255">
    <property type="entry name" value="TIR"/>
    <property type="match status" value="1"/>
</dbReference>
<dbReference type="SUPFAM" id="SSF52200">
    <property type="entry name" value="Toll/Interleukin receptor TIR domain"/>
    <property type="match status" value="1"/>
</dbReference>
<dbReference type="InterPro" id="IPR032675">
    <property type="entry name" value="LRR_dom_sf"/>
</dbReference>
<feature type="domain" description="TIR" evidence="3">
    <location>
        <begin position="1"/>
        <end position="121"/>
    </location>
</feature>
<dbReference type="PRINTS" id="PR00364">
    <property type="entry name" value="DISEASERSIST"/>
</dbReference>
<dbReference type="SUPFAM" id="SSF52540">
    <property type="entry name" value="P-loop containing nucleoside triphosphate hydrolases"/>
    <property type="match status" value="1"/>
</dbReference>
<dbReference type="GO" id="GO:0006952">
    <property type="term" value="P:defense response"/>
    <property type="evidence" value="ECO:0007669"/>
    <property type="project" value="InterPro"/>
</dbReference>
<dbReference type="GO" id="GO:0007165">
    <property type="term" value="P:signal transduction"/>
    <property type="evidence" value="ECO:0007669"/>
    <property type="project" value="InterPro"/>
</dbReference>
<gene>
    <name evidence="4" type="ORF">D0Y65_015980</name>
</gene>
<dbReference type="AlphaFoldDB" id="A0A445KFL3"/>
<keyword evidence="2" id="KW-0677">Repeat</keyword>
<dbReference type="EMBL" id="QZWG01000006">
    <property type="protein sequence ID" value="RZC09460.1"/>
    <property type="molecule type" value="Genomic_DNA"/>
</dbReference>
<dbReference type="Pfam" id="PF01582">
    <property type="entry name" value="TIR"/>
    <property type="match status" value="1"/>
</dbReference>
<dbReference type="InterPro" id="IPR044974">
    <property type="entry name" value="Disease_R_plants"/>
</dbReference>
<reference evidence="4 5" key="1">
    <citation type="submission" date="2018-09" db="EMBL/GenBank/DDBJ databases">
        <title>A high-quality reference genome of wild soybean provides a powerful tool to mine soybean genomes.</title>
        <authorList>
            <person name="Xie M."/>
            <person name="Chung C.Y.L."/>
            <person name="Li M.-W."/>
            <person name="Wong F.-L."/>
            <person name="Chan T.-F."/>
            <person name="Lam H.-M."/>
        </authorList>
    </citation>
    <scope>NUCLEOTIDE SEQUENCE [LARGE SCALE GENOMIC DNA]</scope>
    <source>
        <strain evidence="5">cv. W05</strain>
        <tissue evidence="4">Hypocotyl of etiolated seedlings</tissue>
    </source>
</reference>
<dbReference type="Pfam" id="PF20160">
    <property type="entry name" value="C-JID"/>
    <property type="match status" value="1"/>
</dbReference>
<dbReference type="InterPro" id="IPR027417">
    <property type="entry name" value="P-loop_NTPase"/>
</dbReference>
<dbReference type="PANTHER" id="PTHR11017:SF259">
    <property type="entry name" value="ADP-RIBOSYL CYCLASE_CYCLIC ADP-RIBOSE HYDROLASE"/>
    <property type="match status" value="1"/>
</dbReference>
<dbReference type="InterPro" id="IPR001611">
    <property type="entry name" value="Leu-rich_rpt"/>
</dbReference>
<accession>A0A445KFL3</accession>
<organism evidence="4 5">
    <name type="scientific">Glycine soja</name>
    <name type="common">Wild soybean</name>
    <dbReference type="NCBI Taxonomy" id="3848"/>
    <lineage>
        <taxon>Eukaryota</taxon>
        <taxon>Viridiplantae</taxon>
        <taxon>Streptophyta</taxon>
        <taxon>Embryophyta</taxon>
        <taxon>Tracheophyta</taxon>
        <taxon>Spermatophyta</taxon>
        <taxon>Magnoliopsida</taxon>
        <taxon>eudicotyledons</taxon>
        <taxon>Gunneridae</taxon>
        <taxon>Pentapetalae</taxon>
        <taxon>rosids</taxon>
        <taxon>fabids</taxon>
        <taxon>Fabales</taxon>
        <taxon>Fabaceae</taxon>
        <taxon>Papilionoideae</taxon>
        <taxon>50 kb inversion clade</taxon>
        <taxon>NPAAA clade</taxon>
        <taxon>indigoferoid/millettioid clade</taxon>
        <taxon>Phaseoleae</taxon>
        <taxon>Glycine</taxon>
        <taxon>Glycine subgen. Soja</taxon>
    </lineage>
</organism>
<keyword evidence="1" id="KW-0433">Leucine-rich repeat</keyword>
<evidence type="ECO:0000256" key="1">
    <source>
        <dbReference type="ARBA" id="ARBA00022614"/>
    </source>
</evidence>
<dbReference type="InterPro" id="IPR000157">
    <property type="entry name" value="TIR_dom"/>
</dbReference>
<sequence length="656" mass="74848">MLFVSFRGIGTRNSFTDHLFAALQGITKISMKENSYWNMSSSKQLKDPIDYASSTWCMKELTKIVDWVQETGPSVLPVFYDVTPSEVRKQSGQFGEAFTEHEERPQNEEIEKIVQEVINILGYNQISSFGDDLVDMHSGVKRMEDFLDLDANEVVLNVGICGIGGIGKTTLAHLLLLYLIKSLLDMMLVISLMMLAKLMEILEPIDIYIEINILPCLCHQCRPNLGALDLPYSKNLIEMPDLRGVPHIQKLNLRECVEIVRIDPSIGILKELTYLNLKNCENLLVDLNIILGLNSLEKLNLSGCSKLQNSHLLKKPKETELLENVDINRSAIQSSTSSALKVLMWPFHFLSSRKPEESFGLLLPYLPSFPCLYSLDLSFCNLLKIPDAIGNLHSLEDLNLRGNKFVTLPNTIKQLSKLKYLNLEHCKQLKYLPELPTTKEKTLNQYWRWGIYAFDCPKLSEMEHCHSMVYSWMMQHFKVYLKSSSHYGMNSVIPGTKIPRWFIKQNVGSSISMDLSRVIEDLYCRGVACCAIFVAHDDPNNNFDNWRGPPYDYIESGFENLTNMCSLTFPVPILFKRALVTVGFDHLLIMFFSRELLTDLARVRSNGLDTVKFVANSGPYYEGLRLEVKSCGYHLLFEDHLQRFKSNMMFSGNSSS</sequence>
<evidence type="ECO:0000256" key="2">
    <source>
        <dbReference type="ARBA" id="ARBA00022737"/>
    </source>
</evidence>
<evidence type="ECO:0000259" key="3">
    <source>
        <dbReference type="PROSITE" id="PS50104"/>
    </source>
</evidence>
<comment type="caution">
    <text evidence="4">The sequence shown here is derived from an EMBL/GenBank/DDBJ whole genome shotgun (WGS) entry which is preliminary data.</text>
</comment>
<evidence type="ECO:0000313" key="4">
    <source>
        <dbReference type="EMBL" id="RZC09460.1"/>
    </source>
</evidence>
<name>A0A445KFL3_GLYSO</name>
<dbReference type="Proteomes" id="UP000289340">
    <property type="component" value="Chromosome 6"/>
</dbReference>
<proteinExistence type="predicted"/>
<dbReference type="Gene3D" id="3.40.50.10140">
    <property type="entry name" value="Toll/interleukin-1 receptor homology (TIR) domain"/>
    <property type="match status" value="1"/>
</dbReference>
<protein>
    <submittedName>
        <fullName evidence="4">Disease resistance protein RPS6 isoform A</fullName>
    </submittedName>
</protein>
<evidence type="ECO:0000313" key="5">
    <source>
        <dbReference type="Proteomes" id="UP000289340"/>
    </source>
</evidence>
<dbReference type="Pfam" id="PF13855">
    <property type="entry name" value="LRR_8"/>
    <property type="match status" value="1"/>
</dbReference>
<dbReference type="InterPro" id="IPR035897">
    <property type="entry name" value="Toll_tir_struct_dom_sf"/>
</dbReference>
<dbReference type="PROSITE" id="PS50104">
    <property type="entry name" value="TIR"/>
    <property type="match status" value="1"/>
</dbReference>
<dbReference type="Gene3D" id="3.80.10.10">
    <property type="entry name" value="Ribonuclease Inhibitor"/>
    <property type="match status" value="1"/>
</dbReference>
<keyword evidence="5" id="KW-1185">Reference proteome</keyword>
<dbReference type="PANTHER" id="PTHR11017">
    <property type="entry name" value="LEUCINE-RICH REPEAT-CONTAINING PROTEIN"/>
    <property type="match status" value="1"/>
</dbReference>
<dbReference type="SUPFAM" id="SSF52058">
    <property type="entry name" value="L domain-like"/>
    <property type="match status" value="1"/>
</dbReference>
<dbReference type="InterPro" id="IPR045344">
    <property type="entry name" value="C-JID"/>
</dbReference>